<keyword evidence="5" id="KW-1185">Reference proteome</keyword>
<dbReference type="SUPFAM" id="SSF53639">
    <property type="entry name" value="AraD/HMP-PK domain-like"/>
    <property type="match status" value="1"/>
</dbReference>
<feature type="domain" description="Class II aldolase/adducin N-terminal" evidence="3">
    <location>
        <begin position="42"/>
        <end position="234"/>
    </location>
</feature>
<keyword evidence="2" id="KW-0456">Lyase</keyword>
<dbReference type="PANTHER" id="PTHR22789:SF0">
    <property type="entry name" value="3-OXO-TETRONATE 4-PHOSPHATE DECARBOXYLASE-RELATED"/>
    <property type="match status" value="1"/>
</dbReference>
<keyword evidence="1" id="KW-0479">Metal-binding</keyword>
<dbReference type="GO" id="GO:0005829">
    <property type="term" value="C:cytosol"/>
    <property type="evidence" value="ECO:0007669"/>
    <property type="project" value="TreeGrafter"/>
</dbReference>
<dbReference type="Proteomes" id="UP000582090">
    <property type="component" value="Unassembled WGS sequence"/>
</dbReference>
<dbReference type="PANTHER" id="PTHR22789">
    <property type="entry name" value="FUCULOSE PHOSPHATE ALDOLASE"/>
    <property type="match status" value="1"/>
</dbReference>
<evidence type="ECO:0000256" key="1">
    <source>
        <dbReference type="ARBA" id="ARBA00022723"/>
    </source>
</evidence>
<organism evidence="4 5">
    <name type="scientific">Rhizobium metallidurans</name>
    <dbReference type="NCBI Taxonomy" id="1265931"/>
    <lineage>
        <taxon>Bacteria</taxon>
        <taxon>Pseudomonadati</taxon>
        <taxon>Pseudomonadota</taxon>
        <taxon>Alphaproteobacteria</taxon>
        <taxon>Hyphomicrobiales</taxon>
        <taxon>Rhizobiaceae</taxon>
        <taxon>Rhizobium/Agrobacterium group</taxon>
        <taxon>Rhizobium</taxon>
    </lineage>
</organism>
<dbReference type="InterPro" id="IPR036409">
    <property type="entry name" value="Aldolase_II/adducin_N_sf"/>
</dbReference>
<name>A0A7W6CK66_9HYPH</name>
<reference evidence="4 5" key="1">
    <citation type="submission" date="2020-08" db="EMBL/GenBank/DDBJ databases">
        <title>Genomic Encyclopedia of Type Strains, Phase IV (KMG-IV): sequencing the most valuable type-strain genomes for metagenomic binning, comparative biology and taxonomic classification.</title>
        <authorList>
            <person name="Goeker M."/>
        </authorList>
    </citation>
    <scope>NUCLEOTIDE SEQUENCE [LARGE SCALE GENOMIC DNA]</scope>
    <source>
        <strain evidence="4 5">DSM 26575</strain>
    </source>
</reference>
<dbReference type="GO" id="GO:0019323">
    <property type="term" value="P:pentose catabolic process"/>
    <property type="evidence" value="ECO:0007669"/>
    <property type="project" value="TreeGrafter"/>
</dbReference>
<dbReference type="GO" id="GO:0016832">
    <property type="term" value="F:aldehyde-lyase activity"/>
    <property type="evidence" value="ECO:0007669"/>
    <property type="project" value="TreeGrafter"/>
</dbReference>
<dbReference type="Gene3D" id="3.40.225.10">
    <property type="entry name" value="Class II aldolase/adducin N-terminal domain"/>
    <property type="match status" value="1"/>
</dbReference>
<proteinExistence type="predicted"/>
<gene>
    <name evidence="4" type="ORF">GGQ67_000121</name>
</gene>
<protein>
    <submittedName>
        <fullName evidence="4">Rhamnose utilization protein RhaD (Predicted bifunctional aldolase and dehydrogenase)</fullName>
    </submittedName>
</protein>
<evidence type="ECO:0000259" key="3">
    <source>
        <dbReference type="SMART" id="SM01007"/>
    </source>
</evidence>
<dbReference type="GO" id="GO:0046872">
    <property type="term" value="F:metal ion binding"/>
    <property type="evidence" value="ECO:0007669"/>
    <property type="project" value="UniProtKB-KW"/>
</dbReference>
<evidence type="ECO:0000256" key="2">
    <source>
        <dbReference type="ARBA" id="ARBA00023239"/>
    </source>
</evidence>
<dbReference type="InterPro" id="IPR001303">
    <property type="entry name" value="Aldolase_II/adducin_N"/>
</dbReference>
<sequence length="388" mass="41769">MLTIFNHIYMIAPEFAHPMGVNKREEAFMGKPDLRGTDVFKGFLRLSSEIGNDILKTQGAGGNTSFKQDGVMWVKASGTWLAKAEAEDIMVPVVVDPLVSALREGDSRAEKSTDFIVSALNSSGLRPSIETSFHAALNSPVVAHYHCVNAIALAVLESRDSELAARMSTVPELTWVTIPYRRPGTPLAGEIEKAAAARPDVLILFNHGIIVCGDTLEQVADRIERVTKALSCGTRETIKADVAALEKIAEGSGFHPARDPASHAVALSEINRKLALGGSLYPDHVIFLGTEIGVLSEGQSAEDFQAALHDAGRAPPKMLIVPDKGVLLSSSLTAGGEVMARCLAEVVGRIPDGSKVVYLSEEDEYELTHWEAEQYRQALDRGSARQTA</sequence>
<evidence type="ECO:0000313" key="5">
    <source>
        <dbReference type="Proteomes" id="UP000582090"/>
    </source>
</evidence>
<dbReference type="EMBL" id="JACIDW010000001">
    <property type="protein sequence ID" value="MBB3962503.1"/>
    <property type="molecule type" value="Genomic_DNA"/>
</dbReference>
<dbReference type="RefSeq" id="WP_246400054.1">
    <property type="nucleotide sequence ID" value="NZ_JACIDW010000001.1"/>
</dbReference>
<accession>A0A7W6CK66</accession>
<comment type="caution">
    <text evidence="4">The sequence shown here is derived from an EMBL/GenBank/DDBJ whole genome shotgun (WGS) entry which is preliminary data.</text>
</comment>
<evidence type="ECO:0000313" key="4">
    <source>
        <dbReference type="EMBL" id="MBB3962503.1"/>
    </source>
</evidence>
<dbReference type="InterPro" id="IPR050197">
    <property type="entry name" value="Aldolase_class_II_sugar_metab"/>
</dbReference>
<dbReference type="AlphaFoldDB" id="A0A7W6CK66"/>
<dbReference type="SMART" id="SM01007">
    <property type="entry name" value="Aldolase_II"/>
    <property type="match status" value="1"/>
</dbReference>
<dbReference type="Pfam" id="PF00596">
    <property type="entry name" value="Aldolase_II"/>
    <property type="match status" value="1"/>
</dbReference>